<dbReference type="STRING" id="1280941.HY2_12190"/>
<proteinExistence type="predicted"/>
<dbReference type="AlphaFoldDB" id="A0A062TYV4"/>
<dbReference type="CDD" id="cd12952">
    <property type="entry name" value="MMP_ACEL2062"/>
    <property type="match status" value="1"/>
</dbReference>
<dbReference type="Pfam" id="PF06262">
    <property type="entry name" value="Zincin_1"/>
    <property type="match status" value="1"/>
</dbReference>
<evidence type="ECO:0000313" key="2">
    <source>
        <dbReference type="Proteomes" id="UP000249123"/>
    </source>
</evidence>
<dbReference type="Proteomes" id="UP000249123">
    <property type="component" value="Unassembled WGS sequence"/>
</dbReference>
<keyword evidence="2" id="KW-1185">Reference proteome</keyword>
<reference evidence="1 2" key="1">
    <citation type="submission" date="2013-04" db="EMBL/GenBank/DDBJ databases">
        <title>Hyphomonas sp. T24B3 Genome Sequencing.</title>
        <authorList>
            <person name="Lai Q."/>
            <person name="Shao Z."/>
        </authorList>
    </citation>
    <scope>NUCLEOTIDE SEQUENCE [LARGE SCALE GENOMIC DNA]</scope>
    <source>
        <strain evidence="1 2">T24B3</strain>
    </source>
</reference>
<dbReference type="Gene3D" id="3.30.2010.20">
    <property type="match status" value="1"/>
</dbReference>
<dbReference type="InterPro" id="IPR010428">
    <property type="entry name" value="Zincin_1"/>
</dbReference>
<dbReference type="InterPro" id="IPR038555">
    <property type="entry name" value="Zincin_1_sf"/>
</dbReference>
<dbReference type="EMBL" id="AWFB01000017">
    <property type="protein sequence ID" value="RAN33676.1"/>
    <property type="molecule type" value="Genomic_DNA"/>
</dbReference>
<dbReference type="OrthoDB" id="9806895at2"/>
<evidence type="ECO:0000313" key="1">
    <source>
        <dbReference type="EMBL" id="RAN33676.1"/>
    </source>
</evidence>
<dbReference type="RefSeq" id="WP_034826117.1">
    <property type="nucleotide sequence ID" value="NZ_AWFA01000017.1"/>
</dbReference>
<dbReference type="eggNOG" id="COG3824">
    <property type="taxonomic scope" value="Bacteria"/>
</dbReference>
<gene>
    <name evidence="1" type="ORF">HY3_12290</name>
</gene>
<name>A0A062TYV4_9PROT</name>
<accession>A0A328JVW4</accession>
<evidence type="ECO:0008006" key="3">
    <source>
        <dbReference type="Google" id="ProtNLM"/>
    </source>
</evidence>
<organism evidence="1 2">
    <name type="scientific">Hyphomonas pacifica</name>
    <dbReference type="NCBI Taxonomy" id="1280941"/>
    <lineage>
        <taxon>Bacteria</taxon>
        <taxon>Pseudomonadati</taxon>
        <taxon>Pseudomonadota</taxon>
        <taxon>Alphaproteobacteria</taxon>
        <taxon>Hyphomonadales</taxon>
        <taxon>Hyphomonadaceae</taxon>
        <taxon>Hyphomonas</taxon>
    </lineage>
</organism>
<comment type="caution">
    <text evidence="1">The sequence shown here is derived from an EMBL/GenBank/DDBJ whole genome shotgun (WGS) entry which is preliminary data.</text>
</comment>
<dbReference type="SUPFAM" id="SSF55486">
    <property type="entry name" value="Metalloproteases ('zincins'), catalytic domain"/>
    <property type="match status" value="1"/>
</dbReference>
<sequence length="134" mass="15165">MSLLDETAPTADVMLDIATACLERLPKHMRDAAGDIRIIVSDYAEKAILHDMKIPDALGLSGLYVGVPLTHESVTYPSMDRPLIYLYRMPMLMEWAAREDVTITEMVEHVFIHELGHHFGWSDEDMHRTLGGED</sequence>
<protein>
    <recommendedName>
        <fullName evidence="3">Neutral zinc metallopeptidase</fullName>
    </recommendedName>
</protein>
<accession>A0A062TYV4</accession>